<reference evidence="4" key="1">
    <citation type="submission" date="2021-03" db="EMBL/GenBank/DDBJ databases">
        <title>Evolutionary innovations through gain and loss of genes in the ectomycorrhizal Boletales.</title>
        <authorList>
            <person name="Wu G."/>
            <person name="Miyauchi S."/>
            <person name="Morin E."/>
            <person name="Yang Z.-L."/>
            <person name="Xu J."/>
            <person name="Martin F.M."/>
        </authorList>
    </citation>
    <scope>NUCLEOTIDE SEQUENCE</scope>
    <source>
        <strain evidence="4">BR01</strain>
    </source>
</reference>
<gene>
    <name evidence="4" type="ORF">JVT61DRAFT_820</name>
</gene>
<evidence type="ECO:0000256" key="2">
    <source>
        <dbReference type="ARBA" id="ARBA00022737"/>
    </source>
</evidence>
<dbReference type="OrthoDB" id="3203311at2759"/>
<keyword evidence="1 3" id="KW-0853">WD repeat</keyword>
<dbReference type="InterPro" id="IPR015943">
    <property type="entry name" value="WD40/YVTN_repeat-like_dom_sf"/>
</dbReference>
<protein>
    <submittedName>
        <fullName evidence="4">WD40-repeat-containing domain protein</fullName>
    </submittedName>
</protein>
<name>A0A8I3AE11_9AGAM</name>
<evidence type="ECO:0000256" key="1">
    <source>
        <dbReference type="ARBA" id="ARBA00022574"/>
    </source>
</evidence>
<dbReference type="SMART" id="SM00320">
    <property type="entry name" value="WD40"/>
    <property type="match status" value="4"/>
</dbReference>
<dbReference type="PANTHER" id="PTHR19848">
    <property type="entry name" value="WD40 REPEAT PROTEIN"/>
    <property type="match status" value="1"/>
</dbReference>
<proteinExistence type="predicted"/>
<accession>A0A8I3AE11</accession>
<dbReference type="InterPro" id="IPR001680">
    <property type="entry name" value="WD40_rpt"/>
</dbReference>
<organism evidence="4 5">
    <name type="scientific">Boletus reticuloceps</name>
    <dbReference type="NCBI Taxonomy" id="495285"/>
    <lineage>
        <taxon>Eukaryota</taxon>
        <taxon>Fungi</taxon>
        <taxon>Dikarya</taxon>
        <taxon>Basidiomycota</taxon>
        <taxon>Agaricomycotina</taxon>
        <taxon>Agaricomycetes</taxon>
        <taxon>Agaricomycetidae</taxon>
        <taxon>Boletales</taxon>
        <taxon>Boletineae</taxon>
        <taxon>Boletaceae</taxon>
        <taxon>Boletoideae</taxon>
        <taxon>Boletus</taxon>
    </lineage>
</organism>
<dbReference type="PROSITE" id="PS50082">
    <property type="entry name" value="WD_REPEATS_2"/>
    <property type="match status" value="1"/>
</dbReference>
<dbReference type="AlphaFoldDB" id="A0A8I3AE11"/>
<dbReference type="Gene3D" id="2.130.10.10">
    <property type="entry name" value="YVTN repeat-like/Quinoprotein amine dehydrogenase"/>
    <property type="match status" value="2"/>
</dbReference>
<dbReference type="Pfam" id="PF00400">
    <property type="entry name" value="WD40"/>
    <property type="match status" value="3"/>
</dbReference>
<dbReference type="SUPFAM" id="SSF50978">
    <property type="entry name" value="WD40 repeat-like"/>
    <property type="match status" value="1"/>
</dbReference>
<dbReference type="PANTHER" id="PTHR19848:SF8">
    <property type="entry name" value="F-BOX AND WD REPEAT DOMAIN CONTAINING 7"/>
    <property type="match status" value="1"/>
</dbReference>
<evidence type="ECO:0000313" key="4">
    <source>
        <dbReference type="EMBL" id="KAG6382171.1"/>
    </source>
</evidence>
<keyword evidence="5" id="KW-1185">Reference proteome</keyword>
<comment type="caution">
    <text evidence="4">The sequence shown here is derived from an EMBL/GenBank/DDBJ whole genome shotgun (WGS) entry which is preliminary data.</text>
</comment>
<dbReference type="Proteomes" id="UP000683000">
    <property type="component" value="Unassembled WGS sequence"/>
</dbReference>
<sequence length="212" mass="22940">MSSAIPLGSANDGPRPLLVIPAPDKDYFWELAYLPDGRRVVTRADGGTVKVWNLENGGQEGTSMEHKSELLGLAVTRDGKKIISSGEEGSIKVVWDVESHKLVSDWTCSDGYPKIAISPDDRFVAVGSWTVKSYSMEGEQVNQSFDIGDEDALVWCMSFSPNGDKLACGIGGNIHMYDVKTAALILGPLEGHNHHIECVLWSRNGSGLFSAS</sequence>
<dbReference type="InterPro" id="IPR036322">
    <property type="entry name" value="WD40_repeat_dom_sf"/>
</dbReference>
<evidence type="ECO:0000256" key="3">
    <source>
        <dbReference type="PROSITE-ProRule" id="PRU00221"/>
    </source>
</evidence>
<dbReference type="EMBL" id="JAGFBS010000001">
    <property type="protein sequence ID" value="KAG6382171.1"/>
    <property type="molecule type" value="Genomic_DNA"/>
</dbReference>
<keyword evidence="2" id="KW-0677">Repeat</keyword>
<evidence type="ECO:0000313" key="5">
    <source>
        <dbReference type="Proteomes" id="UP000683000"/>
    </source>
</evidence>
<feature type="repeat" description="WD" evidence="3">
    <location>
        <begin position="31"/>
        <end position="62"/>
    </location>
</feature>